<feature type="domain" description="3H" evidence="2">
    <location>
        <begin position="80"/>
        <end position="174"/>
    </location>
</feature>
<evidence type="ECO:0000256" key="1">
    <source>
        <dbReference type="PIRSR" id="PIRSR037847-1"/>
    </source>
</evidence>
<name>Q18C96_CLOD6</name>
<protein>
    <submittedName>
        <fullName evidence="4">Small-molecule-binding protein</fullName>
    </submittedName>
</protein>
<dbReference type="InterPro" id="IPR013196">
    <property type="entry name" value="HTH_11"/>
</dbReference>
<feature type="binding site" evidence="1">
    <location>
        <position position="81"/>
    </location>
    <ligand>
        <name>Ni(2+)</name>
        <dbReference type="ChEBI" id="CHEBI:49786"/>
    </ligand>
</feature>
<dbReference type="PIRSF" id="PIRSF037847">
    <property type="entry name" value="NiaR"/>
    <property type="match status" value="1"/>
</dbReference>
<organism evidence="4 5">
    <name type="scientific">Clostridioides difficile (strain 630)</name>
    <name type="common">Peptoclostridium difficile</name>
    <dbReference type="NCBI Taxonomy" id="272563"/>
    <lineage>
        <taxon>Bacteria</taxon>
        <taxon>Bacillati</taxon>
        <taxon>Bacillota</taxon>
        <taxon>Clostridia</taxon>
        <taxon>Peptostreptococcales</taxon>
        <taxon>Peptostreptococcaceae</taxon>
        <taxon>Clostridioides</taxon>
    </lineage>
</organism>
<evidence type="ECO:0000313" key="5">
    <source>
        <dbReference type="Proteomes" id="UP000001978"/>
    </source>
</evidence>
<dbReference type="PhylomeDB" id="Q18C96"/>
<feature type="domain" description="Helix-turn-helix type 11" evidence="3">
    <location>
        <begin position="12"/>
        <end position="65"/>
    </location>
</feature>
<dbReference type="Proteomes" id="UP000001978">
    <property type="component" value="Chromosome"/>
</dbReference>
<dbReference type="GO" id="GO:0046872">
    <property type="term" value="F:metal ion binding"/>
    <property type="evidence" value="ECO:0007669"/>
    <property type="project" value="UniProtKB-KW"/>
</dbReference>
<dbReference type="InterPro" id="IPR004173">
    <property type="entry name" value="3H_domain"/>
</dbReference>
<dbReference type="Pfam" id="PF02829">
    <property type="entry name" value="3H"/>
    <property type="match status" value="1"/>
</dbReference>
<evidence type="ECO:0000259" key="2">
    <source>
        <dbReference type="Pfam" id="PF02829"/>
    </source>
</evidence>
<dbReference type="KEGG" id="cdf:CD630_00120"/>
<feature type="binding site" evidence="1">
    <location>
        <position position="149"/>
    </location>
    <ligand>
        <name>Ni(2+)</name>
        <dbReference type="ChEBI" id="CHEBI:49786"/>
    </ligand>
</feature>
<dbReference type="PANTHER" id="PTHR40068">
    <property type="entry name" value="TRANSCRIPTION REPRESSOR NIAR-RELATED"/>
    <property type="match status" value="1"/>
</dbReference>
<dbReference type="EnsemblBacteria" id="CAJ66826">
    <property type="protein sequence ID" value="CAJ66826"/>
    <property type="gene ID" value="CD630_00120"/>
</dbReference>
<dbReference type="PANTHER" id="PTHR40068:SF1">
    <property type="entry name" value="TRANSCRIPTION REPRESSOR NIAR-RELATED"/>
    <property type="match status" value="1"/>
</dbReference>
<dbReference type="OrthoDB" id="9792661at2"/>
<dbReference type="SUPFAM" id="SSF46785">
    <property type="entry name" value="Winged helix' DNA-binding domain"/>
    <property type="match status" value="1"/>
</dbReference>
<dbReference type="Pfam" id="PF08279">
    <property type="entry name" value="HTH_11"/>
    <property type="match status" value="1"/>
</dbReference>
<dbReference type="Gene3D" id="3.30.1340.20">
    <property type="entry name" value="3H domain"/>
    <property type="match status" value="1"/>
</dbReference>
<gene>
    <name evidence="4" type="ordered locus">CD630_00120</name>
</gene>
<dbReference type="EMBL" id="AM180355">
    <property type="protein sequence ID" value="CAJ66826.1"/>
    <property type="molecule type" value="Genomic_DNA"/>
</dbReference>
<evidence type="ECO:0000313" key="4">
    <source>
        <dbReference type="EMBL" id="CAJ66826.1"/>
    </source>
</evidence>
<dbReference type="AlphaFoldDB" id="Q18C96"/>
<keyword evidence="1" id="KW-0533">Nickel</keyword>
<proteinExistence type="predicted"/>
<dbReference type="BioCyc" id="PDIF272563:G12WB-16-MONOMER"/>
<dbReference type="Gene3D" id="1.10.10.10">
    <property type="entry name" value="Winged helix-like DNA-binding domain superfamily/Winged helix DNA-binding domain"/>
    <property type="match status" value="1"/>
</dbReference>
<sequence length="175" mass="20087">MERRCNMNSNERRSKLIDILKESKHPVKGGTLAELLNVSRQVIVQDIALIRARGFEIIATPQGYIIYNQPYFTKQIKCKNHKDSKEIYDELKIIVDLGGIIKDVIVNHPTYGQITAELNIYSKMDIDNFMKKVETNEFKQLSVLTECSHIHTIEAIKEETIEAIVKELKDNGILS</sequence>
<dbReference type="InterPro" id="IPR026043">
    <property type="entry name" value="NadR"/>
</dbReference>
<dbReference type="InterPro" id="IPR036390">
    <property type="entry name" value="WH_DNA-bd_sf"/>
</dbReference>
<dbReference type="PATRIC" id="fig|272563.8.peg.20"/>
<dbReference type="eggNOG" id="COG1827">
    <property type="taxonomic scope" value="Bacteria"/>
</dbReference>
<dbReference type="SUPFAM" id="SSF75500">
    <property type="entry name" value="Putative transcriptional regulator TM1602, C-terminal domain"/>
    <property type="match status" value="1"/>
</dbReference>
<dbReference type="InterPro" id="IPR035922">
    <property type="entry name" value="3H_dom_sf"/>
</dbReference>
<reference evidence="4 5" key="1">
    <citation type="journal article" date="2006" name="Nat. Genet.">
        <title>The multidrug-resistant human pathogen Clostridium difficile has a highly mobile, mosaic genome.</title>
        <authorList>
            <person name="Sebaihia M."/>
            <person name="Wren B.W."/>
            <person name="Mullany P."/>
            <person name="Fairweather N.F."/>
            <person name="Minton N."/>
            <person name="Stabler R."/>
            <person name="Thomson N.R."/>
            <person name="Roberts A.P."/>
            <person name="Cerdeno-Tarraga A.M."/>
            <person name="Wang H."/>
            <person name="Holden M.T.G."/>
            <person name="Wright A."/>
            <person name="Churcher C."/>
            <person name="Quail M.A."/>
            <person name="Baker S."/>
            <person name="Bason N."/>
            <person name="Brooks K."/>
            <person name="Chillingworth T."/>
            <person name="Cronin A."/>
            <person name="Davis P."/>
            <person name="Dowd L."/>
            <person name="Fraser A."/>
            <person name="Feltwell T."/>
            <person name="Hance Z."/>
            <person name="Holroyd S."/>
            <person name="Jagels K."/>
            <person name="Moule S."/>
            <person name="Mungall K."/>
            <person name="Price C."/>
            <person name="Rabbinowitsch R."/>
            <person name="Sharp S."/>
            <person name="Simmonds M."/>
            <person name="Steven K."/>
            <person name="Unwin L."/>
            <person name="Whithead S."/>
            <person name="Dupuy B."/>
            <person name="Dougan G."/>
            <person name="Barrell B.and.Parkhill.J."/>
        </authorList>
    </citation>
    <scope>NUCLEOTIDE SEQUENCE [LARGE SCALE GENOMIC DNA]</scope>
    <source>
        <strain evidence="4 5">630</strain>
    </source>
</reference>
<dbReference type="STRING" id="272563.CD630_00120"/>
<dbReference type="InterPro" id="IPR036388">
    <property type="entry name" value="WH-like_DNA-bd_sf"/>
</dbReference>
<evidence type="ECO:0000259" key="3">
    <source>
        <dbReference type="Pfam" id="PF08279"/>
    </source>
</evidence>
<accession>Q18C96</accession>
<keyword evidence="1" id="KW-0479">Metal-binding</keyword>
<feature type="binding site" evidence="1">
    <location>
        <position position="151"/>
    </location>
    <ligand>
        <name>Ni(2+)</name>
        <dbReference type="ChEBI" id="CHEBI:49786"/>
    </ligand>
</feature>
<feature type="binding site" evidence="1">
    <location>
        <position position="90"/>
    </location>
    <ligand>
        <name>Ni(2+)</name>
        <dbReference type="ChEBI" id="CHEBI:49786"/>
    </ligand>
</feature>